<proteinExistence type="predicted"/>
<organism evidence="1 2">
    <name type="scientific">Sphaerodactylus townsendi</name>
    <dbReference type="NCBI Taxonomy" id="933632"/>
    <lineage>
        <taxon>Eukaryota</taxon>
        <taxon>Metazoa</taxon>
        <taxon>Chordata</taxon>
        <taxon>Craniata</taxon>
        <taxon>Vertebrata</taxon>
        <taxon>Euteleostomi</taxon>
        <taxon>Lepidosauria</taxon>
        <taxon>Squamata</taxon>
        <taxon>Bifurcata</taxon>
        <taxon>Gekkota</taxon>
        <taxon>Sphaerodactylidae</taxon>
        <taxon>Sphaerodactylus</taxon>
    </lineage>
</organism>
<dbReference type="Proteomes" id="UP000827872">
    <property type="component" value="Linkage Group LG02"/>
</dbReference>
<gene>
    <name evidence="1" type="ORF">K3G42_025020</name>
</gene>
<evidence type="ECO:0000313" key="2">
    <source>
        <dbReference type="Proteomes" id="UP000827872"/>
    </source>
</evidence>
<accession>A0ACB8G4S5</accession>
<dbReference type="EMBL" id="CM037615">
    <property type="protein sequence ID" value="KAH8014053.1"/>
    <property type="molecule type" value="Genomic_DNA"/>
</dbReference>
<sequence>MTATVLVALAEMVAAEIVWERLELLYWTESQRPQQQLMSRSTEANIEGRNKQSSIRQQRPVAEPFAGQHKKAPQSLILVVQEVDEYLINNQYLINN</sequence>
<comment type="caution">
    <text evidence="1">The sequence shown here is derived from an EMBL/GenBank/DDBJ whole genome shotgun (WGS) entry which is preliminary data.</text>
</comment>
<reference evidence="1" key="1">
    <citation type="submission" date="2021-08" db="EMBL/GenBank/DDBJ databases">
        <title>The first chromosome-level gecko genome reveals the dynamic sex chromosomes of Neotropical dwarf geckos (Sphaerodactylidae: Sphaerodactylus).</title>
        <authorList>
            <person name="Pinto B.J."/>
            <person name="Keating S.E."/>
            <person name="Gamble T."/>
        </authorList>
    </citation>
    <scope>NUCLEOTIDE SEQUENCE</scope>
    <source>
        <strain evidence="1">TG3544</strain>
    </source>
</reference>
<name>A0ACB8G4S5_9SAUR</name>
<evidence type="ECO:0000313" key="1">
    <source>
        <dbReference type="EMBL" id="KAH8014053.1"/>
    </source>
</evidence>
<protein>
    <submittedName>
        <fullName evidence="1">Uncharacterized protein</fullName>
    </submittedName>
</protein>
<keyword evidence="2" id="KW-1185">Reference proteome</keyword>